<dbReference type="EMBL" id="JAEPRD010000113">
    <property type="protein sequence ID" value="KAG2198295.1"/>
    <property type="molecule type" value="Genomic_DNA"/>
</dbReference>
<gene>
    <name evidence="2" type="ORF">INT47_003008</name>
</gene>
<dbReference type="PROSITE" id="PS50181">
    <property type="entry name" value="FBOX"/>
    <property type="match status" value="1"/>
</dbReference>
<evidence type="ECO:0000259" key="1">
    <source>
        <dbReference type="PROSITE" id="PS50181"/>
    </source>
</evidence>
<dbReference type="Gene3D" id="3.80.10.10">
    <property type="entry name" value="Ribonuclease Inhibitor"/>
    <property type="match status" value="1"/>
</dbReference>
<dbReference type="InterPro" id="IPR032675">
    <property type="entry name" value="LRR_dom_sf"/>
</dbReference>
<comment type="caution">
    <text evidence="2">The sequence shown here is derived from an EMBL/GenBank/DDBJ whole genome shotgun (WGS) entry which is preliminary data.</text>
</comment>
<feature type="domain" description="F-box" evidence="1">
    <location>
        <begin position="1"/>
        <end position="44"/>
    </location>
</feature>
<protein>
    <recommendedName>
        <fullName evidence="1">F-box domain-containing protein</fullName>
    </recommendedName>
</protein>
<evidence type="ECO:0000313" key="3">
    <source>
        <dbReference type="Proteomes" id="UP000603453"/>
    </source>
</evidence>
<dbReference type="SUPFAM" id="SSF81383">
    <property type="entry name" value="F-box domain"/>
    <property type="match status" value="1"/>
</dbReference>
<name>A0A8H7QU28_9FUNG</name>
<accession>A0A8H7QU28</accession>
<proteinExistence type="predicted"/>
<dbReference type="AlphaFoldDB" id="A0A8H7QU28"/>
<organism evidence="2 3">
    <name type="scientific">Mucor saturninus</name>
    <dbReference type="NCBI Taxonomy" id="64648"/>
    <lineage>
        <taxon>Eukaryota</taxon>
        <taxon>Fungi</taxon>
        <taxon>Fungi incertae sedis</taxon>
        <taxon>Mucoromycota</taxon>
        <taxon>Mucoromycotina</taxon>
        <taxon>Mucoromycetes</taxon>
        <taxon>Mucorales</taxon>
        <taxon>Mucorineae</taxon>
        <taxon>Mucoraceae</taxon>
        <taxon>Mucor</taxon>
    </lineage>
</organism>
<dbReference type="OrthoDB" id="2203512at2759"/>
<sequence length="299" mass="34645">MIQQLPLEIVTAIANYIPLKDTGEFARTCRKCYFAVLPHIWHDLTITDTKDLSIVAKKLQTNSLWAQRAVQFVRDVSFSSKNNKQFSSTLAATLFGTTSTHTEQEDEKNEFESVQPHERFVAFGRRILELFPHLTSLLVDFSEAARNFYSTEETITRLPFTGSFSLINYRADQTRFMHNLISPFRKIRHLKVQGLQVVSLCDDIDESILTNNDIGELATLGLMDLERLELSYLDLDIELNTMQRLMQSLPHLQHLELEWIFPPAKQDYLVLCSMMKTFSLYPECLQKKNNILFVRFSHS</sequence>
<dbReference type="Proteomes" id="UP000603453">
    <property type="component" value="Unassembled WGS sequence"/>
</dbReference>
<dbReference type="InterPro" id="IPR036047">
    <property type="entry name" value="F-box-like_dom_sf"/>
</dbReference>
<dbReference type="InterPro" id="IPR001810">
    <property type="entry name" value="F-box_dom"/>
</dbReference>
<evidence type="ECO:0000313" key="2">
    <source>
        <dbReference type="EMBL" id="KAG2198295.1"/>
    </source>
</evidence>
<keyword evidence="3" id="KW-1185">Reference proteome</keyword>
<reference evidence="2" key="1">
    <citation type="submission" date="2020-12" db="EMBL/GenBank/DDBJ databases">
        <title>Metabolic potential, ecology and presence of endohyphal bacteria is reflected in genomic diversity of Mucoromycotina.</title>
        <authorList>
            <person name="Muszewska A."/>
            <person name="Okrasinska A."/>
            <person name="Steczkiewicz K."/>
            <person name="Drgas O."/>
            <person name="Orlowska M."/>
            <person name="Perlinska-Lenart U."/>
            <person name="Aleksandrzak-Piekarczyk T."/>
            <person name="Szatraj K."/>
            <person name="Zielenkiewicz U."/>
            <person name="Pilsyk S."/>
            <person name="Malc E."/>
            <person name="Mieczkowski P."/>
            <person name="Kruszewska J.S."/>
            <person name="Biernat P."/>
            <person name="Pawlowska J."/>
        </authorList>
    </citation>
    <scope>NUCLEOTIDE SEQUENCE</scope>
    <source>
        <strain evidence="2">WA0000017839</strain>
    </source>
</reference>